<reference evidence="2" key="1">
    <citation type="submission" date="2023-07" db="EMBL/GenBank/DDBJ databases">
        <title>Functional and genomic diversity of the sorghum phyllosphere microbiome.</title>
        <authorList>
            <person name="Shade A."/>
        </authorList>
    </citation>
    <scope>NUCLEOTIDE SEQUENCE [LARGE SCALE GENOMIC DNA]</scope>
    <source>
        <strain evidence="2">SORGH_AS_0422</strain>
    </source>
</reference>
<dbReference type="EMBL" id="JAVLVU010000001">
    <property type="protein sequence ID" value="MDT3404075.1"/>
    <property type="molecule type" value="Genomic_DNA"/>
</dbReference>
<comment type="caution">
    <text evidence="1">The sequence shown here is derived from an EMBL/GenBank/DDBJ whole genome shotgun (WGS) entry which is preliminary data.</text>
</comment>
<protein>
    <recommendedName>
        <fullName evidence="3">DUF1853 family protein</fullName>
    </recommendedName>
</protein>
<evidence type="ECO:0000313" key="2">
    <source>
        <dbReference type="Proteomes" id="UP001258315"/>
    </source>
</evidence>
<accession>A0ABU3GZH7</accession>
<keyword evidence="2" id="KW-1185">Reference proteome</keyword>
<evidence type="ECO:0008006" key="3">
    <source>
        <dbReference type="Google" id="ProtNLM"/>
    </source>
</evidence>
<proteinExistence type="predicted"/>
<dbReference type="RefSeq" id="WP_311951414.1">
    <property type="nucleotide sequence ID" value="NZ_JAVLVU010000001.1"/>
</dbReference>
<sequence length="331" mass="38501">MSAILYNPFERFNFSNRNCFLTGQTLTSEEEKIQVFPAWLMSRYGLEDKVIKLLDESYVGYKDLKVPCTAAVNEQYIAPLETEIEAAFTQGYDVVKELEPLKLFQWAGKLLYGIIFNELQAGIKQQHAQGEAFNVSEGLQHKFSHLHLMLQSLNQPIIFDEFTPYSLFLFKVDNPENEFAYRDEINTLTFSLRIQDFGLIICLQDNGANRRYHQELFEKLGNDTLHPIQFEEINAKVFYSAFLFNRLPEYDIMPVGDEIYIEANALRGTSGRPVFDEWQNKTYGQVLENFWKRWGFILLEIIKDPEHPMSFLFTKDGYKIGAEACPSEKLL</sequence>
<dbReference type="Proteomes" id="UP001258315">
    <property type="component" value="Unassembled WGS sequence"/>
</dbReference>
<organism evidence="1 2">
    <name type="scientific">Mucilaginibacter terrae</name>
    <dbReference type="NCBI Taxonomy" id="1955052"/>
    <lineage>
        <taxon>Bacteria</taxon>
        <taxon>Pseudomonadati</taxon>
        <taxon>Bacteroidota</taxon>
        <taxon>Sphingobacteriia</taxon>
        <taxon>Sphingobacteriales</taxon>
        <taxon>Sphingobacteriaceae</taxon>
        <taxon>Mucilaginibacter</taxon>
    </lineage>
</organism>
<name>A0ABU3GZH7_9SPHI</name>
<evidence type="ECO:0000313" key="1">
    <source>
        <dbReference type="EMBL" id="MDT3404075.1"/>
    </source>
</evidence>
<gene>
    <name evidence="1" type="ORF">QE417_003147</name>
</gene>